<dbReference type="Proteomes" id="UP000245207">
    <property type="component" value="Unassembled WGS sequence"/>
</dbReference>
<comment type="caution">
    <text evidence="1">The sequence shown here is derived from an EMBL/GenBank/DDBJ whole genome shotgun (WGS) entry which is preliminary data.</text>
</comment>
<accession>A0A2U1KUY9</accession>
<reference evidence="1 2" key="1">
    <citation type="journal article" date="2018" name="Mol. Plant">
        <title>The genome of Artemisia annua provides insight into the evolution of Asteraceae family and artemisinin biosynthesis.</title>
        <authorList>
            <person name="Shen Q."/>
            <person name="Zhang L."/>
            <person name="Liao Z."/>
            <person name="Wang S."/>
            <person name="Yan T."/>
            <person name="Shi P."/>
            <person name="Liu M."/>
            <person name="Fu X."/>
            <person name="Pan Q."/>
            <person name="Wang Y."/>
            <person name="Lv Z."/>
            <person name="Lu X."/>
            <person name="Zhang F."/>
            <person name="Jiang W."/>
            <person name="Ma Y."/>
            <person name="Chen M."/>
            <person name="Hao X."/>
            <person name="Li L."/>
            <person name="Tang Y."/>
            <person name="Lv G."/>
            <person name="Zhou Y."/>
            <person name="Sun X."/>
            <person name="Brodelius P.E."/>
            <person name="Rose J.K.C."/>
            <person name="Tang K."/>
        </authorList>
    </citation>
    <scope>NUCLEOTIDE SEQUENCE [LARGE SCALE GENOMIC DNA]</scope>
    <source>
        <strain evidence="2">cv. Huhao1</strain>
        <tissue evidence="1">Leaf</tissue>
    </source>
</reference>
<keyword evidence="2" id="KW-1185">Reference proteome</keyword>
<evidence type="ECO:0000313" key="2">
    <source>
        <dbReference type="Proteomes" id="UP000245207"/>
    </source>
</evidence>
<name>A0A2U1KUY9_ARTAN</name>
<dbReference type="AlphaFoldDB" id="A0A2U1KUY9"/>
<proteinExistence type="predicted"/>
<gene>
    <name evidence="1" type="ORF">CTI12_AA561650</name>
</gene>
<sequence>MGELLVDYLERRKEKTRKAWSILLSMPGFSPANLWDDAQLSDEKFMQSMKKVCEWEASNTCTNCGYFNWKCRCKLVHIEEMREAREALKGPSTPIKTQPEETLLSFLIGRFTGK</sequence>
<dbReference type="EMBL" id="PKPP01013701">
    <property type="protein sequence ID" value="PWA40574.1"/>
    <property type="molecule type" value="Genomic_DNA"/>
</dbReference>
<organism evidence="1 2">
    <name type="scientific">Artemisia annua</name>
    <name type="common">Sweet wormwood</name>
    <dbReference type="NCBI Taxonomy" id="35608"/>
    <lineage>
        <taxon>Eukaryota</taxon>
        <taxon>Viridiplantae</taxon>
        <taxon>Streptophyta</taxon>
        <taxon>Embryophyta</taxon>
        <taxon>Tracheophyta</taxon>
        <taxon>Spermatophyta</taxon>
        <taxon>Magnoliopsida</taxon>
        <taxon>eudicotyledons</taxon>
        <taxon>Gunneridae</taxon>
        <taxon>Pentapetalae</taxon>
        <taxon>asterids</taxon>
        <taxon>campanulids</taxon>
        <taxon>Asterales</taxon>
        <taxon>Asteraceae</taxon>
        <taxon>Asteroideae</taxon>
        <taxon>Anthemideae</taxon>
        <taxon>Artemisiinae</taxon>
        <taxon>Artemisia</taxon>
    </lineage>
</organism>
<protein>
    <submittedName>
        <fullName evidence="1">Uncharacterized protein</fullName>
    </submittedName>
</protein>
<evidence type="ECO:0000313" key="1">
    <source>
        <dbReference type="EMBL" id="PWA40574.1"/>
    </source>
</evidence>